<keyword evidence="6 14" id="KW-0548">Nucleotidyltransferase</keyword>
<dbReference type="NCBIfam" id="TIGR00125">
    <property type="entry name" value="cyt_tran_rel"/>
    <property type="match status" value="1"/>
</dbReference>
<keyword evidence="5 14" id="KW-0808">Transferase</keyword>
<evidence type="ECO:0000256" key="1">
    <source>
        <dbReference type="ARBA" id="ARBA00004726"/>
    </source>
</evidence>
<dbReference type="PANTHER" id="PTHR22749">
    <property type="entry name" value="RIBOFLAVIN KINASE/FMN ADENYLYLTRANSFERASE"/>
    <property type="match status" value="1"/>
</dbReference>
<comment type="catalytic activity">
    <reaction evidence="13 14">
        <text>FMN + ATP + H(+) = FAD + diphosphate</text>
        <dbReference type="Rhea" id="RHEA:17237"/>
        <dbReference type="ChEBI" id="CHEBI:15378"/>
        <dbReference type="ChEBI" id="CHEBI:30616"/>
        <dbReference type="ChEBI" id="CHEBI:33019"/>
        <dbReference type="ChEBI" id="CHEBI:57692"/>
        <dbReference type="ChEBI" id="CHEBI:58210"/>
        <dbReference type="EC" id="2.7.7.2"/>
    </reaction>
</comment>
<dbReference type="RefSeq" id="WP_385939144.1">
    <property type="nucleotide sequence ID" value="NZ_JBHSOZ010000003.1"/>
</dbReference>
<proteinExistence type="inferred from homology"/>
<dbReference type="EMBL" id="JBHSOZ010000003">
    <property type="protein sequence ID" value="MFC5712104.1"/>
    <property type="molecule type" value="Genomic_DNA"/>
</dbReference>
<keyword evidence="10 14" id="KW-0067">ATP-binding</keyword>
<keyword evidence="17" id="KW-1185">Reference proteome</keyword>
<dbReference type="CDD" id="cd02064">
    <property type="entry name" value="FAD_synthetase_N"/>
    <property type="match status" value="1"/>
</dbReference>
<evidence type="ECO:0000256" key="14">
    <source>
        <dbReference type="PIRNR" id="PIRNR004491"/>
    </source>
</evidence>
<comment type="similarity">
    <text evidence="14">Belongs to the ribF family.</text>
</comment>
<keyword evidence="11" id="KW-0511">Multifunctional enzyme</keyword>
<dbReference type="PANTHER" id="PTHR22749:SF6">
    <property type="entry name" value="RIBOFLAVIN KINASE"/>
    <property type="match status" value="1"/>
</dbReference>
<keyword evidence="4 14" id="KW-0288">FMN</keyword>
<keyword evidence="9 14" id="KW-0274">FAD</keyword>
<evidence type="ECO:0000256" key="7">
    <source>
        <dbReference type="ARBA" id="ARBA00022741"/>
    </source>
</evidence>
<dbReference type="Proteomes" id="UP001596142">
    <property type="component" value="Unassembled WGS sequence"/>
</dbReference>
<evidence type="ECO:0000256" key="4">
    <source>
        <dbReference type="ARBA" id="ARBA00022643"/>
    </source>
</evidence>
<evidence type="ECO:0000313" key="17">
    <source>
        <dbReference type="Proteomes" id="UP001596142"/>
    </source>
</evidence>
<dbReference type="SMART" id="SM00904">
    <property type="entry name" value="Flavokinase"/>
    <property type="match status" value="1"/>
</dbReference>
<dbReference type="GO" id="GO:0008531">
    <property type="term" value="F:riboflavin kinase activity"/>
    <property type="evidence" value="ECO:0007669"/>
    <property type="project" value="UniProtKB-EC"/>
</dbReference>
<dbReference type="NCBIfam" id="NF004160">
    <property type="entry name" value="PRK05627.1-3"/>
    <property type="match status" value="1"/>
</dbReference>
<dbReference type="EC" id="2.7.1.26" evidence="14"/>
<dbReference type="SUPFAM" id="SSF52374">
    <property type="entry name" value="Nucleotidylyl transferase"/>
    <property type="match status" value="1"/>
</dbReference>
<dbReference type="NCBIfam" id="TIGR00083">
    <property type="entry name" value="ribF"/>
    <property type="match status" value="1"/>
</dbReference>
<dbReference type="NCBIfam" id="NF004162">
    <property type="entry name" value="PRK05627.1-5"/>
    <property type="match status" value="1"/>
</dbReference>
<dbReference type="Gene3D" id="2.40.30.30">
    <property type="entry name" value="Riboflavin kinase-like"/>
    <property type="match status" value="1"/>
</dbReference>
<reference evidence="17" key="1">
    <citation type="journal article" date="2019" name="Int. J. Syst. Evol. Microbiol.">
        <title>The Global Catalogue of Microorganisms (GCM) 10K type strain sequencing project: providing services to taxonomists for standard genome sequencing and annotation.</title>
        <authorList>
            <consortium name="The Broad Institute Genomics Platform"/>
            <consortium name="The Broad Institute Genome Sequencing Center for Infectious Disease"/>
            <person name="Wu L."/>
            <person name="Ma J."/>
        </authorList>
    </citation>
    <scope>NUCLEOTIDE SEQUENCE [LARGE SCALE GENOMIC DNA]</scope>
    <source>
        <strain evidence="17">CECT 7184</strain>
    </source>
</reference>
<feature type="domain" description="Riboflavin kinase" evidence="15">
    <location>
        <begin position="187"/>
        <end position="314"/>
    </location>
</feature>
<protein>
    <recommendedName>
        <fullName evidence="14">Riboflavin biosynthesis protein</fullName>
    </recommendedName>
    <domain>
        <recommendedName>
            <fullName evidence="14">Riboflavin kinase</fullName>
            <ecNumber evidence="14">2.7.1.26</ecNumber>
        </recommendedName>
        <alternativeName>
            <fullName evidence="14">Flavokinase</fullName>
        </alternativeName>
    </domain>
    <domain>
        <recommendedName>
            <fullName evidence="14">FMN adenylyltransferase</fullName>
            <ecNumber evidence="14">2.7.7.2</ecNumber>
        </recommendedName>
        <alternativeName>
            <fullName evidence="14">FAD pyrophosphorylase</fullName>
        </alternativeName>
        <alternativeName>
            <fullName evidence="14">FAD synthase</fullName>
        </alternativeName>
    </domain>
</protein>
<organism evidence="16 17">
    <name type="scientific">Thalassorhabdus alkalitolerans</name>
    <dbReference type="NCBI Taxonomy" id="2282697"/>
    <lineage>
        <taxon>Bacteria</taxon>
        <taxon>Bacillati</taxon>
        <taxon>Bacillota</taxon>
        <taxon>Bacilli</taxon>
        <taxon>Bacillales</taxon>
        <taxon>Bacillaceae</taxon>
        <taxon>Thalassorhabdus</taxon>
    </lineage>
</organism>
<dbReference type="EC" id="2.7.7.2" evidence="14"/>
<evidence type="ECO:0000256" key="2">
    <source>
        <dbReference type="ARBA" id="ARBA00005201"/>
    </source>
</evidence>
<dbReference type="Pfam" id="PF06574">
    <property type="entry name" value="FAD_syn"/>
    <property type="match status" value="1"/>
</dbReference>
<keyword evidence="7 14" id="KW-0547">Nucleotide-binding</keyword>
<evidence type="ECO:0000256" key="10">
    <source>
        <dbReference type="ARBA" id="ARBA00022840"/>
    </source>
</evidence>
<evidence type="ECO:0000256" key="3">
    <source>
        <dbReference type="ARBA" id="ARBA00022630"/>
    </source>
</evidence>
<evidence type="ECO:0000256" key="8">
    <source>
        <dbReference type="ARBA" id="ARBA00022777"/>
    </source>
</evidence>
<comment type="pathway">
    <text evidence="1 14">Cofactor biosynthesis; FAD biosynthesis; FAD from FMN: step 1/1.</text>
</comment>
<comment type="pathway">
    <text evidence="2 14">Cofactor biosynthesis; FMN biosynthesis; FMN from riboflavin (ATP route): step 1/1.</text>
</comment>
<dbReference type="GO" id="GO:0003919">
    <property type="term" value="F:FMN adenylyltransferase activity"/>
    <property type="evidence" value="ECO:0007669"/>
    <property type="project" value="UniProtKB-EC"/>
</dbReference>
<name>A0ABW0YIF6_9BACI</name>
<evidence type="ECO:0000256" key="5">
    <source>
        <dbReference type="ARBA" id="ARBA00022679"/>
    </source>
</evidence>
<sequence>METIYLYHPHSYTKNDLPETVIALGYFDGVHRGHQKVIKAAKAEAEKRRADCAVMTFHPHPKSVLSSKVNEEDMKYITPMPDKESEMKRLGVDRLYIVNFDLTFAALTPQEFVDQYLIGLHAVHIVAGFDYSYGRMGKGTMETLPFHSRGQFGQSTVGKLEEKDEKISSTLIRTKLSDGEIEEANTLLGRRYKVTGKVVHGEKRGRTIGFPTANVSFSFPYVYPALGVYAVSLKVGQNVYDGVCNVGYKPTFHKERKGEPNIEVHLFSFEKDIYDEDVEVIWHKRIRQEKKFSSVDDLVKQIEKDKQEAEHFFKEEKSRAPSK</sequence>
<dbReference type="Gene3D" id="3.40.50.620">
    <property type="entry name" value="HUPs"/>
    <property type="match status" value="1"/>
</dbReference>
<dbReference type="InterPro" id="IPR002606">
    <property type="entry name" value="Riboflavin_kinase_bac"/>
</dbReference>
<evidence type="ECO:0000256" key="11">
    <source>
        <dbReference type="ARBA" id="ARBA00023268"/>
    </source>
</evidence>
<dbReference type="SUPFAM" id="SSF82114">
    <property type="entry name" value="Riboflavin kinase-like"/>
    <property type="match status" value="1"/>
</dbReference>
<comment type="caution">
    <text evidence="16">The sequence shown here is derived from an EMBL/GenBank/DDBJ whole genome shotgun (WGS) entry which is preliminary data.</text>
</comment>
<evidence type="ECO:0000259" key="15">
    <source>
        <dbReference type="SMART" id="SM00904"/>
    </source>
</evidence>
<dbReference type="NCBIfam" id="NF004161">
    <property type="entry name" value="PRK05627.1-4"/>
    <property type="match status" value="1"/>
</dbReference>
<keyword evidence="3 14" id="KW-0285">Flavoprotein</keyword>
<comment type="catalytic activity">
    <reaction evidence="12 14">
        <text>riboflavin + ATP = FMN + ADP + H(+)</text>
        <dbReference type="Rhea" id="RHEA:14357"/>
        <dbReference type="ChEBI" id="CHEBI:15378"/>
        <dbReference type="ChEBI" id="CHEBI:30616"/>
        <dbReference type="ChEBI" id="CHEBI:57986"/>
        <dbReference type="ChEBI" id="CHEBI:58210"/>
        <dbReference type="ChEBI" id="CHEBI:456216"/>
        <dbReference type="EC" id="2.7.1.26"/>
    </reaction>
</comment>
<keyword evidence="8 14" id="KW-0418">Kinase</keyword>
<accession>A0ABW0YIF6</accession>
<gene>
    <name evidence="16" type="primary">ribF</name>
    <name evidence="16" type="ORF">ACFPU1_04880</name>
</gene>
<dbReference type="InterPro" id="IPR004821">
    <property type="entry name" value="Cyt_trans-like"/>
</dbReference>
<evidence type="ECO:0000256" key="6">
    <source>
        <dbReference type="ARBA" id="ARBA00022695"/>
    </source>
</evidence>
<dbReference type="InterPro" id="IPR023468">
    <property type="entry name" value="Riboflavin_kinase"/>
</dbReference>
<evidence type="ECO:0000256" key="13">
    <source>
        <dbReference type="ARBA" id="ARBA00049494"/>
    </source>
</evidence>
<evidence type="ECO:0000256" key="12">
    <source>
        <dbReference type="ARBA" id="ARBA00047880"/>
    </source>
</evidence>
<evidence type="ECO:0000256" key="9">
    <source>
        <dbReference type="ARBA" id="ARBA00022827"/>
    </source>
</evidence>
<dbReference type="PIRSF" id="PIRSF004491">
    <property type="entry name" value="FAD_Synth"/>
    <property type="match status" value="1"/>
</dbReference>
<evidence type="ECO:0000313" key="16">
    <source>
        <dbReference type="EMBL" id="MFC5712104.1"/>
    </source>
</evidence>
<dbReference type="InterPro" id="IPR015865">
    <property type="entry name" value="Riboflavin_kinase_bac/euk"/>
</dbReference>
<dbReference type="InterPro" id="IPR015864">
    <property type="entry name" value="FAD_synthase"/>
</dbReference>
<dbReference type="Pfam" id="PF01687">
    <property type="entry name" value="Flavokinase"/>
    <property type="match status" value="1"/>
</dbReference>
<dbReference type="InterPro" id="IPR014729">
    <property type="entry name" value="Rossmann-like_a/b/a_fold"/>
</dbReference>
<dbReference type="InterPro" id="IPR023465">
    <property type="entry name" value="Riboflavin_kinase_dom_sf"/>
</dbReference>